<reference evidence="2" key="1">
    <citation type="submission" date="2016-06" db="EMBL/GenBank/DDBJ databases">
        <authorList>
            <person name="Nascimento L."/>
            <person name="Pereira R.V."/>
            <person name="Martins L.F."/>
            <person name="Quaggio R.B."/>
            <person name="Silva A.M."/>
            <person name="Setubal J.C."/>
        </authorList>
    </citation>
    <scope>NUCLEOTIDE SEQUENCE [LARGE SCALE GENOMIC DNA]</scope>
</reference>
<comment type="caution">
    <text evidence="1">The sequence shown here is derived from an EMBL/GenBank/DDBJ whole genome shotgun (WGS) entry which is preliminary data.</text>
</comment>
<accession>A0A1Y3PSK3</accession>
<dbReference type="AlphaFoldDB" id="A0A1Y3PSK3"/>
<organism evidence="1 2">
    <name type="scientific">Bacillus thermozeamaize</name>
    <dbReference type="NCBI Taxonomy" id="230954"/>
    <lineage>
        <taxon>Bacteria</taxon>
        <taxon>Bacillati</taxon>
        <taxon>Bacillota</taxon>
        <taxon>Bacilli</taxon>
        <taxon>Bacillales</taxon>
        <taxon>Bacillaceae</taxon>
        <taxon>Bacillus</taxon>
    </lineage>
</organism>
<proteinExistence type="predicted"/>
<dbReference type="EMBL" id="LZRT01000019">
    <property type="protein sequence ID" value="OUM90335.1"/>
    <property type="molecule type" value="Genomic_DNA"/>
</dbReference>
<name>A0A1Y3PSK3_9BACI</name>
<protein>
    <submittedName>
        <fullName evidence="1">DUF2642 domain-containing protein</fullName>
    </submittedName>
</protein>
<evidence type="ECO:0000313" key="2">
    <source>
        <dbReference type="Proteomes" id="UP000196475"/>
    </source>
</evidence>
<evidence type="ECO:0000313" key="1">
    <source>
        <dbReference type="EMBL" id="OUM90335.1"/>
    </source>
</evidence>
<dbReference type="Proteomes" id="UP000196475">
    <property type="component" value="Unassembled WGS sequence"/>
</dbReference>
<sequence>MNYLRSMIGKTVELEISGNIERVGILIDYGLDIVVVYDGVNYVYIPFGHIQNVRLVANKSQQISEPDYNRLEDENDLSYRKVLQASKGMFVEIFVAGNQSIHGYVTSVQTDYFVFFSPVHNTLFIPMFHLKWLIPYPENQSPYTMDKKDLPVHPTQVKLYRTFEEQLKSMEGKIAVFDLGSNPDKIGLLKSTNHHLAELVVADQTAIYWNIHHIKMVNFPHLN</sequence>
<gene>
    <name evidence="1" type="ORF">BAA01_15935</name>
</gene>